<proteinExistence type="predicted"/>
<accession>W6MC91</accession>
<name>W6MC91_9GAMM</name>
<feature type="domain" description="ATPase PglY 5th" evidence="1">
    <location>
        <begin position="850"/>
        <end position="945"/>
    </location>
</feature>
<dbReference type="AlphaFoldDB" id="W6MC91"/>
<dbReference type="Proteomes" id="UP000035760">
    <property type="component" value="Unassembled WGS sequence"/>
</dbReference>
<dbReference type="Pfam" id="PF26381">
    <property type="entry name" value="BREX_PglY_5th"/>
    <property type="match status" value="1"/>
</dbReference>
<reference evidence="2" key="1">
    <citation type="submission" date="2013-07" db="EMBL/GenBank/DDBJ databases">
        <authorList>
            <person name="McIlroy S."/>
        </authorList>
    </citation>
    <scope>NUCLEOTIDE SEQUENCE [LARGE SCALE GENOMIC DNA]</scope>
    <source>
        <strain evidence="2">Run_A_D11</strain>
    </source>
</reference>
<gene>
    <name evidence="2" type="ORF">BN873_210019</name>
</gene>
<dbReference type="EMBL" id="CBTJ020000027">
    <property type="protein sequence ID" value="CDI01798.1"/>
    <property type="molecule type" value="Genomic_DNA"/>
</dbReference>
<sequence>MPTLRDIFDLPEHVGAGDFVLKLTDGLNVPAETVRQYVVTPQLLKCFDQALGVVKSALDARTSKGAYLHGSFGSGKSHFMAMLSLLLRNDPTARGKPELAAVVSKHNAWTRDKKFLVVPYHLQGAQSLEAALFGGYAQYVATRHPTAPTPGFYQREGIFADAQTLRARMGDEAFLQALNDADGDPQPTGSKPTGSKWGQLAHQWTAARFEAGLVAPPGSSDRFRLVDALTRAFFTTQKQLSASEQELYTSLDDGLSAMSHHAQQLGYDGIVLFLDEFILWLASRAADTAWIAREGQKVAKLVESGNADRPVPIISFMARQRDLRELVGQHLPGVEQLSFADTLQWWEARFDRVNLEDRNLPEIAKKRLLRPRGPAEEQHLKSAIDKLLGQQPEVVQTLLTREGDQQMLRDLYPFTPALVQTLIAVSSLLQRERTALKLMLQMLVERADRLEIGEVIPVGDLFDVIASGDEPFTHGIKLFFEQARQLWRRRLLPLLEDQHGITWSEAEAGASDPKKAAALRNDARLLKTLVLASLAPEVEALKHLTPTKLAALNHGTIRTPVPGSEGIAVLTKLKRWAGQAGEIKIADDSPNPSVALEIAQVDTDTILANALSFDTQGNRQAEVRQLLLEGLELTEVVSSLLPPELDLVWRGSRRKAEILFGNVREQSFDTLKGREGIWRILVDFPFDQPPHGPQDDVARLNSFLDEGHIGRSLVWLPSFLSPNAQDQLGRLVVLQFVLRGSHLDQYAAHLSQVDREQARMLLTNQRDQLRQFMRNALVTAYGLNHLADEALDSTQTLEEHFYRLDPSLTIRPPVAATFKDAFSKLLEQALDYEFPAHPRFDLEPRPIAVKRLAEVLAQAAQQPGGRVELEATLRDDARRIAPKLELAEVGEAALQLRDDWSQHFARCLARQSGHDPTVAELRRWLDQPERRGLREDLQDLVILTWLARTNRSLYRFGQLFRGGVGQLPDDCEAREQPLPDAADWEKAVTLGGELLDPLVAGLYRSAPGLAQFAQAARKRIKDSGPLLAAYLRLIDQLLALTHAESLLPQQAALRKGAATHLRDWFAALEAATAEFDLITLSARLDLAAELLAEAKAVFGALHELARADLRPSLIQHVQVIAEGGGEFASPASGILASLAQAALRYEYVDGLLAALARFEQEANQLLAAIARRQAPPSTEVAAHPIHVPVQPGTAPARCIDQRGLEKTAALAALAEARALLESLNNTARVDMTIVIRDAE</sequence>
<evidence type="ECO:0000313" key="3">
    <source>
        <dbReference type="Proteomes" id="UP000035760"/>
    </source>
</evidence>
<evidence type="ECO:0000259" key="1">
    <source>
        <dbReference type="Pfam" id="PF26381"/>
    </source>
</evidence>
<dbReference type="STRING" id="1400863.BN873_210019"/>
<organism evidence="2 3">
    <name type="scientific">Candidatus Competibacter denitrificans Run_A_D11</name>
    <dbReference type="NCBI Taxonomy" id="1400863"/>
    <lineage>
        <taxon>Bacteria</taxon>
        <taxon>Pseudomonadati</taxon>
        <taxon>Pseudomonadota</taxon>
        <taxon>Gammaproteobacteria</taxon>
        <taxon>Candidatus Competibacteraceae</taxon>
        <taxon>Candidatus Competibacter</taxon>
    </lineage>
</organism>
<keyword evidence="3" id="KW-1185">Reference proteome</keyword>
<dbReference type="RefSeq" id="WP_048671262.1">
    <property type="nucleotide sequence ID" value="NZ_CBTJ020000027.1"/>
</dbReference>
<evidence type="ECO:0000313" key="2">
    <source>
        <dbReference type="EMBL" id="CDI01798.1"/>
    </source>
</evidence>
<comment type="caution">
    <text evidence="2">The sequence shown here is derived from an EMBL/GenBank/DDBJ whole genome shotgun (WGS) entry which is preliminary data.</text>
</comment>
<dbReference type="OrthoDB" id="3201900at2"/>
<reference evidence="2" key="2">
    <citation type="submission" date="2014-03" db="EMBL/GenBank/DDBJ databases">
        <title>Candidatus Competibacter-lineage genomes retrieved from metagenomes reveal functional metabolic diversity.</title>
        <authorList>
            <person name="McIlroy S.J."/>
            <person name="Albertsen M."/>
            <person name="Andresen E.K."/>
            <person name="Saunders A.M."/>
            <person name="Kristiansen R."/>
            <person name="Stokholm-Bjerregaard M."/>
            <person name="Nielsen K.L."/>
            <person name="Nielsen P.H."/>
        </authorList>
    </citation>
    <scope>NUCLEOTIDE SEQUENCE</scope>
    <source>
        <strain evidence="2">Run_A_D11</strain>
    </source>
</reference>
<dbReference type="InterPro" id="IPR058748">
    <property type="entry name" value="PglY_5th"/>
</dbReference>
<protein>
    <submittedName>
        <fullName evidence="2">PglY</fullName>
    </submittedName>
</protein>